<keyword evidence="1" id="KW-0812">Transmembrane</keyword>
<dbReference type="Proteomes" id="UP000199354">
    <property type="component" value="Unassembled WGS sequence"/>
</dbReference>
<evidence type="ECO:0000313" key="3">
    <source>
        <dbReference type="Proteomes" id="UP000199354"/>
    </source>
</evidence>
<reference evidence="2 3" key="1">
    <citation type="submission" date="2016-10" db="EMBL/GenBank/DDBJ databases">
        <authorList>
            <person name="de Groot N.N."/>
        </authorList>
    </citation>
    <scope>NUCLEOTIDE SEQUENCE [LARGE SCALE GENOMIC DNA]</scope>
    <source>
        <strain evidence="2 3">CGMCC 1.7031</strain>
    </source>
</reference>
<proteinExistence type="predicted"/>
<feature type="transmembrane region" description="Helical" evidence="1">
    <location>
        <begin position="12"/>
        <end position="31"/>
    </location>
</feature>
<evidence type="ECO:0000256" key="1">
    <source>
        <dbReference type="SAM" id="Phobius"/>
    </source>
</evidence>
<accession>A0A1G5H4D8</accession>
<evidence type="ECO:0000313" key="2">
    <source>
        <dbReference type="EMBL" id="SCY58521.1"/>
    </source>
</evidence>
<sequence length="135" mass="15332">MSEKIKTLQTIHLALCAGLLTAYIFAGNLSLDSFLNVSIEPAQWPYLGIPVAAFLLSNFLFRFFIKKIDARLSFEEKITEYQTASLIRWAILEGAAFVLIFVTPELIAFGVLLIVYLAYLRPTEQRIKEHLQHLA</sequence>
<feature type="transmembrane region" description="Helical" evidence="1">
    <location>
        <begin position="86"/>
        <end position="119"/>
    </location>
</feature>
<keyword evidence="3" id="KW-1185">Reference proteome</keyword>
<dbReference type="AlphaFoldDB" id="A0A1G5H4D8"/>
<protein>
    <submittedName>
        <fullName evidence="2">Uncharacterized protein</fullName>
    </submittedName>
</protein>
<dbReference type="STRING" id="490189.SAMN02927903_01757"/>
<name>A0A1G5H4D8_9FLAO</name>
<keyword evidence="1" id="KW-1133">Transmembrane helix</keyword>
<feature type="transmembrane region" description="Helical" evidence="1">
    <location>
        <begin position="43"/>
        <end position="65"/>
    </location>
</feature>
<organism evidence="2 3">
    <name type="scientific">Flavobacterium caeni</name>
    <dbReference type="NCBI Taxonomy" id="490189"/>
    <lineage>
        <taxon>Bacteria</taxon>
        <taxon>Pseudomonadati</taxon>
        <taxon>Bacteroidota</taxon>
        <taxon>Flavobacteriia</taxon>
        <taxon>Flavobacteriales</taxon>
        <taxon>Flavobacteriaceae</taxon>
        <taxon>Flavobacterium</taxon>
    </lineage>
</organism>
<dbReference type="OrthoDB" id="1121914at2"/>
<dbReference type="EMBL" id="FMVF01000007">
    <property type="protein sequence ID" value="SCY58521.1"/>
    <property type="molecule type" value="Genomic_DNA"/>
</dbReference>
<keyword evidence="1" id="KW-0472">Membrane</keyword>
<gene>
    <name evidence="2" type="ORF">SAMN02927903_01757</name>
</gene>